<dbReference type="FunFam" id="1.20.1640.10:FF:000004">
    <property type="entry name" value="Protein translocase subunit SecD"/>
    <property type="match status" value="1"/>
</dbReference>
<gene>
    <name evidence="9" type="primary">secD</name>
    <name evidence="12" type="ORF">A3H70_05390</name>
</gene>
<sequence>MTSPRQQIWILFFLLAGLGFISGSIFTPTLPAWWPGYTWFGRFRAHLGWDLQGGAHLIYQADTSKVSFDEAKSAIAGVRDVIEKRVNALGVSEPVIQTATVGNKLRVIVELAGVFDVNEAIKQIGATPLLEFKTETPEPAKQELTAEEKKKREEFNKAQLKKTEDAIKQLAASEGQNFAELATKVSEDTGSASQGGDLGFIKKESLVEPFAAVLFDQLKDGEMTLEPVATQFGYHIIQRLESKTENNEILVRSRHILFLTQSLEGDTPQVDPWANTQLGGRQLKKSEVQFDQMSGSPSVGLIFNDDGAKLFEDLTRNNVGKRVAIFLDNNLLSAPVVQSEISGGKAVITGNFSIPEARQLVQRLNAGALPVPINLVSQQTVGPSLGQVSIDKSLQAGIIGFILVAIFMLAFYRFAGFLAVIALTFYASIVFALFKLIPVTLTLAGIAGFVLSVGMAVDANILIFERLREELRRGEPFERALKEGFLRAWHSIRDSNVSSLITCMILAWLGTSVVKGFAITLAIGILASMFSAITITRFLMEIFSRAAWLRDKKWFWGA</sequence>
<dbReference type="PANTHER" id="PTHR30081:SF1">
    <property type="entry name" value="PROTEIN TRANSLOCASE SUBUNIT SECD"/>
    <property type="match status" value="1"/>
</dbReference>
<comment type="caution">
    <text evidence="12">The sequence shown here is derived from an EMBL/GenBank/DDBJ whole genome shotgun (WGS) entry which is preliminary data.</text>
</comment>
<dbReference type="EMBL" id="MHKO01000044">
    <property type="protein sequence ID" value="OGY91531.1"/>
    <property type="molecule type" value="Genomic_DNA"/>
</dbReference>
<evidence type="ECO:0000256" key="1">
    <source>
        <dbReference type="ARBA" id="ARBA00004651"/>
    </source>
</evidence>
<keyword evidence="10" id="KW-0697">Rotamase</keyword>
<keyword evidence="3 9" id="KW-1003">Cell membrane</keyword>
<dbReference type="GO" id="GO:0065002">
    <property type="term" value="P:intracellular protein transmembrane transport"/>
    <property type="evidence" value="ECO:0007669"/>
    <property type="project" value="UniProtKB-UniRule"/>
</dbReference>
<dbReference type="Pfam" id="PF13616">
    <property type="entry name" value="Rotamase_3"/>
    <property type="match status" value="1"/>
</dbReference>
<feature type="transmembrane region" description="Helical" evidence="9">
    <location>
        <begin position="517"/>
        <end position="540"/>
    </location>
</feature>
<dbReference type="SUPFAM" id="SSF82866">
    <property type="entry name" value="Multidrug efflux transporter AcrB transmembrane domain"/>
    <property type="match status" value="1"/>
</dbReference>
<dbReference type="PROSITE" id="PS01096">
    <property type="entry name" value="PPIC_PPIASE_1"/>
    <property type="match status" value="1"/>
</dbReference>
<dbReference type="Gene3D" id="3.30.70.3400">
    <property type="match status" value="1"/>
</dbReference>
<dbReference type="GO" id="GO:0003755">
    <property type="term" value="F:peptidyl-prolyl cis-trans isomerase activity"/>
    <property type="evidence" value="ECO:0007669"/>
    <property type="project" value="UniProtKB-KW"/>
</dbReference>
<evidence type="ECO:0000256" key="9">
    <source>
        <dbReference type="HAMAP-Rule" id="MF_01463"/>
    </source>
</evidence>
<dbReference type="InterPro" id="IPR055344">
    <property type="entry name" value="SecD_SecF_C_bact"/>
</dbReference>
<accession>A0A1G2BR02</accession>
<feature type="domain" description="PpiC" evidence="11">
    <location>
        <begin position="135"/>
        <end position="241"/>
    </location>
</feature>
<dbReference type="Pfam" id="PF02355">
    <property type="entry name" value="SecD_SecF_C"/>
    <property type="match status" value="1"/>
</dbReference>
<dbReference type="PRINTS" id="PR00702">
    <property type="entry name" value="ACRIFLAVINRP"/>
</dbReference>
<comment type="subunit">
    <text evidence="9">Forms a complex with SecF. Part of the essential Sec protein translocation apparatus which comprises SecA, SecYEG and auxiliary proteins SecDF. Other proteins may also be involved.</text>
</comment>
<comment type="caution">
    <text evidence="9">Lacks conserved residue(s) required for the propagation of feature annotation.</text>
</comment>
<feature type="transmembrane region" description="Helical" evidence="9">
    <location>
        <begin position="394"/>
        <end position="412"/>
    </location>
</feature>
<keyword evidence="8 9" id="KW-0472">Membrane</keyword>
<keyword evidence="5 9" id="KW-0653">Protein transport</keyword>
<dbReference type="InterPro" id="IPR005791">
    <property type="entry name" value="SecD"/>
</dbReference>
<comment type="subcellular location">
    <subcellularLocation>
        <location evidence="1 9">Cell membrane</location>
        <topology evidence="1 9">Multi-pass membrane protein</topology>
    </subcellularLocation>
</comment>
<dbReference type="InterPro" id="IPR054384">
    <property type="entry name" value="SecDF_P1_head"/>
</dbReference>
<name>A0A1G2BR02_9BACT</name>
<dbReference type="InterPro" id="IPR048631">
    <property type="entry name" value="SecD_1st"/>
</dbReference>
<dbReference type="Gene3D" id="3.30.1360.200">
    <property type="match status" value="1"/>
</dbReference>
<evidence type="ECO:0000256" key="5">
    <source>
        <dbReference type="ARBA" id="ARBA00022927"/>
    </source>
</evidence>
<comment type="similarity">
    <text evidence="9">Belongs to the SecD/SecF family. SecD subfamily.</text>
</comment>
<reference evidence="12 13" key="1">
    <citation type="journal article" date="2016" name="Nat. Commun.">
        <title>Thousands of microbial genomes shed light on interconnected biogeochemical processes in an aquifer system.</title>
        <authorList>
            <person name="Anantharaman K."/>
            <person name="Brown C.T."/>
            <person name="Hug L.A."/>
            <person name="Sharon I."/>
            <person name="Castelle C.J."/>
            <person name="Probst A.J."/>
            <person name="Thomas B.C."/>
            <person name="Singh A."/>
            <person name="Wilkins M.J."/>
            <person name="Karaoz U."/>
            <person name="Brodie E.L."/>
            <person name="Williams K.H."/>
            <person name="Hubbard S.S."/>
            <person name="Banfield J.F."/>
        </authorList>
    </citation>
    <scope>NUCLEOTIDE SEQUENCE [LARGE SCALE GENOMIC DNA]</scope>
</reference>
<keyword evidence="7 9" id="KW-0811">Translocation</keyword>
<dbReference type="STRING" id="1798553.A3H70_05390"/>
<dbReference type="InterPro" id="IPR001036">
    <property type="entry name" value="Acrflvin-R"/>
</dbReference>
<dbReference type="AlphaFoldDB" id="A0A1G2BR02"/>
<dbReference type="Gene3D" id="1.20.1640.10">
    <property type="entry name" value="Multidrug efflux transporter AcrB transmembrane domain"/>
    <property type="match status" value="1"/>
</dbReference>
<dbReference type="GO" id="GO:0006605">
    <property type="term" value="P:protein targeting"/>
    <property type="evidence" value="ECO:0007669"/>
    <property type="project" value="UniProtKB-UniRule"/>
</dbReference>
<evidence type="ECO:0000256" key="8">
    <source>
        <dbReference type="ARBA" id="ARBA00023136"/>
    </source>
</evidence>
<feature type="transmembrane region" description="Helical" evidence="9">
    <location>
        <begin position="417"/>
        <end position="437"/>
    </location>
</feature>
<keyword evidence="6 9" id="KW-1133">Transmembrane helix</keyword>
<keyword evidence="10" id="KW-0413">Isomerase</keyword>
<dbReference type="GO" id="GO:0015450">
    <property type="term" value="F:protein-transporting ATPase activity"/>
    <property type="evidence" value="ECO:0007669"/>
    <property type="project" value="InterPro"/>
</dbReference>
<comment type="function">
    <text evidence="9">Part of the Sec protein translocase complex. Interacts with the SecYEG preprotein conducting channel. SecDF uses the proton motive force (PMF) to complete protein translocation after the ATP-dependent function of SecA.</text>
</comment>
<evidence type="ECO:0000256" key="7">
    <source>
        <dbReference type="ARBA" id="ARBA00023010"/>
    </source>
</evidence>
<dbReference type="SUPFAM" id="SSF54534">
    <property type="entry name" value="FKBP-like"/>
    <property type="match status" value="1"/>
</dbReference>
<dbReference type="Proteomes" id="UP000178109">
    <property type="component" value="Unassembled WGS sequence"/>
</dbReference>
<keyword evidence="4 9" id="KW-0812">Transmembrane</keyword>
<feature type="transmembrane region" description="Helical" evidence="9">
    <location>
        <begin position="495"/>
        <end position="511"/>
    </location>
</feature>
<dbReference type="InterPro" id="IPR022813">
    <property type="entry name" value="SecD/SecF_arch_bac"/>
</dbReference>
<proteinExistence type="inferred from homology"/>
<evidence type="ECO:0000256" key="2">
    <source>
        <dbReference type="ARBA" id="ARBA00022448"/>
    </source>
</evidence>
<dbReference type="Gene3D" id="3.10.50.40">
    <property type="match status" value="1"/>
</dbReference>
<evidence type="ECO:0000259" key="11">
    <source>
        <dbReference type="PROSITE" id="PS50198"/>
    </source>
</evidence>
<evidence type="ECO:0000256" key="3">
    <source>
        <dbReference type="ARBA" id="ARBA00022475"/>
    </source>
</evidence>
<dbReference type="GO" id="GO:0005886">
    <property type="term" value="C:plasma membrane"/>
    <property type="evidence" value="ECO:0007669"/>
    <property type="project" value="UniProtKB-SubCell"/>
</dbReference>
<dbReference type="PANTHER" id="PTHR30081">
    <property type="entry name" value="PROTEIN-EXPORT MEMBRANE PROTEIN SEC"/>
    <property type="match status" value="1"/>
</dbReference>
<evidence type="ECO:0000313" key="13">
    <source>
        <dbReference type="Proteomes" id="UP000178109"/>
    </source>
</evidence>
<protein>
    <recommendedName>
        <fullName evidence="9">Protein translocase subunit SecD</fullName>
    </recommendedName>
</protein>
<keyword evidence="2 9" id="KW-0813">Transport</keyword>
<dbReference type="NCBIfam" id="TIGR01129">
    <property type="entry name" value="secD"/>
    <property type="match status" value="1"/>
</dbReference>
<dbReference type="InterPro" id="IPR048634">
    <property type="entry name" value="SecD_SecF_C"/>
</dbReference>
<evidence type="ECO:0000256" key="6">
    <source>
        <dbReference type="ARBA" id="ARBA00022989"/>
    </source>
</evidence>
<dbReference type="GO" id="GO:0043952">
    <property type="term" value="P:protein transport by the Sec complex"/>
    <property type="evidence" value="ECO:0007669"/>
    <property type="project" value="UniProtKB-UniRule"/>
</dbReference>
<evidence type="ECO:0000313" key="12">
    <source>
        <dbReference type="EMBL" id="OGY91531.1"/>
    </source>
</evidence>
<dbReference type="InterPro" id="IPR046357">
    <property type="entry name" value="PPIase_dom_sf"/>
</dbReference>
<dbReference type="Pfam" id="PF22599">
    <property type="entry name" value="SecDF_P1_head"/>
    <property type="match status" value="1"/>
</dbReference>
<evidence type="ECO:0000256" key="10">
    <source>
        <dbReference type="PROSITE-ProRule" id="PRU00278"/>
    </source>
</evidence>
<evidence type="ECO:0000256" key="4">
    <source>
        <dbReference type="ARBA" id="ARBA00022692"/>
    </source>
</evidence>
<dbReference type="InterPro" id="IPR023058">
    <property type="entry name" value="PPIase_PpiC_CS"/>
</dbReference>
<dbReference type="Pfam" id="PF21760">
    <property type="entry name" value="SecD_1st"/>
    <property type="match status" value="1"/>
</dbReference>
<dbReference type="HAMAP" id="MF_01463_B">
    <property type="entry name" value="SecD_B"/>
    <property type="match status" value="1"/>
</dbReference>
<feature type="transmembrane region" description="Helical" evidence="9">
    <location>
        <begin position="443"/>
        <end position="464"/>
    </location>
</feature>
<organism evidence="12 13">
    <name type="scientific">Candidatus Komeilibacteria bacterium RIFCSPLOWO2_02_FULL_48_11</name>
    <dbReference type="NCBI Taxonomy" id="1798553"/>
    <lineage>
        <taxon>Bacteria</taxon>
        <taxon>Candidatus Komeiliibacteriota</taxon>
    </lineage>
</organism>
<dbReference type="PROSITE" id="PS50198">
    <property type="entry name" value="PPIC_PPIASE_2"/>
    <property type="match status" value="1"/>
</dbReference>
<dbReference type="InterPro" id="IPR000297">
    <property type="entry name" value="PPIase_PpiC"/>
</dbReference>
<dbReference type="NCBIfam" id="TIGR00916">
    <property type="entry name" value="2A0604s01"/>
    <property type="match status" value="1"/>
</dbReference>